<protein>
    <recommendedName>
        <fullName evidence="4">Lipoprotein</fullName>
    </recommendedName>
</protein>
<dbReference type="PROSITE" id="PS51257">
    <property type="entry name" value="PROKAR_LIPOPROTEIN"/>
    <property type="match status" value="1"/>
</dbReference>
<dbReference type="Proteomes" id="UP000001868">
    <property type="component" value="Chromosome"/>
</dbReference>
<evidence type="ECO:0000313" key="3">
    <source>
        <dbReference type="Proteomes" id="UP000001868"/>
    </source>
</evidence>
<sequence>MRRSFLAIALLTAGCATSPATVAPPAPQDPYLAVILPAAKEAAPDERAKVASERMRGWVWSLAAAPSKPEPQSGWIAEGLGDFLAVRARLRAGLVAPEDAVREFDAALKAHDAAPAAPNAARAMLLALKWDEEIRQKGAGHDLDDVMAAAHARRAQVPDETTGFTDRILNAAWGGAQLNLRGDIARYVTGRERVSLPERLFGGCVAATTTLTHGFDAGFDHQGSQGARTVRGVVRGGPAWMSGLRNGMRLESLSVTPGDTSREVVARVADARGRKRTIRYWPYGDEDREVRKIELKGGMTPEETAACGRAMAGA</sequence>
<dbReference type="OrthoDB" id="7521939at2"/>
<gene>
    <name evidence="2" type="ordered locus">PHZ_c3067</name>
</gene>
<dbReference type="eggNOG" id="COG3975">
    <property type="taxonomic scope" value="Bacteria"/>
</dbReference>
<keyword evidence="3" id="KW-1185">Reference proteome</keyword>
<reference evidence="2 3" key="1">
    <citation type="journal article" date="2008" name="BMC Genomics">
        <title>Complete genome of Phenylobacterium zucineum - a novel facultative intracellular bacterium isolated from human erythroleukemia cell line K562.</title>
        <authorList>
            <person name="Luo Y."/>
            <person name="Xu X."/>
            <person name="Ding Z."/>
            <person name="Liu Z."/>
            <person name="Zhang B."/>
            <person name="Yan Z."/>
            <person name="Sun J."/>
            <person name="Hu S."/>
            <person name="Hu X."/>
        </authorList>
    </citation>
    <scope>NUCLEOTIDE SEQUENCE [LARGE SCALE GENOMIC DNA]</scope>
    <source>
        <strain evidence="2 3">HLK1</strain>
    </source>
</reference>
<name>B4R9L6_PHEZH</name>
<proteinExistence type="predicted"/>
<dbReference type="KEGG" id="pzu:PHZ_c3067"/>
<dbReference type="AlphaFoldDB" id="B4R9L6"/>
<evidence type="ECO:0000256" key="1">
    <source>
        <dbReference type="SAM" id="SignalP"/>
    </source>
</evidence>
<dbReference type="EMBL" id="CP000747">
    <property type="protein sequence ID" value="ACG79476.1"/>
    <property type="molecule type" value="Genomic_DNA"/>
</dbReference>
<evidence type="ECO:0000313" key="2">
    <source>
        <dbReference type="EMBL" id="ACG79476.1"/>
    </source>
</evidence>
<feature type="chain" id="PRO_5002825255" description="Lipoprotein" evidence="1">
    <location>
        <begin position="23"/>
        <end position="314"/>
    </location>
</feature>
<dbReference type="RefSeq" id="WP_012523614.1">
    <property type="nucleotide sequence ID" value="NC_011144.1"/>
</dbReference>
<accession>B4R9L6</accession>
<dbReference type="HOGENOM" id="CLU_885223_0_0_5"/>
<keyword evidence="1" id="KW-0732">Signal</keyword>
<organism evidence="2 3">
    <name type="scientific">Phenylobacterium zucineum (strain HLK1)</name>
    <dbReference type="NCBI Taxonomy" id="450851"/>
    <lineage>
        <taxon>Bacteria</taxon>
        <taxon>Pseudomonadati</taxon>
        <taxon>Pseudomonadota</taxon>
        <taxon>Alphaproteobacteria</taxon>
        <taxon>Caulobacterales</taxon>
        <taxon>Caulobacteraceae</taxon>
        <taxon>Phenylobacterium</taxon>
    </lineage>
</organism>
<dbReference type="STRING" id="450851.PHZ_c3067"/>
<evidence type="ECO:0008006" key="4">
    <source>
        <dbReference type="Google" id="ProtNLM"/>
    </source>
</evidence>
<feature type="signal peptide" evidence="1">
    <location>
        <begin position="1"/>
        <end position="22"/>
    </location>
</feature>